<dbReference type="InterPro" id="IPR032580">
    <property type="entry name" value="SatD"/>
</dbReference>
<dbReference type="InterPro" id="IPR013324">
    <property type="entry name" value="RNA_pol_sigma_r3/r4-like"/>
</dbReference>
<organism evidence="1 2">
    <name type="scientific">Pelosinus propionicus DSM 13327</name>
    <dbReference type="NCBI Taxonomy" id="1123291"/>
    <lineage>
        <taxon>Bacteria</taxon>
        <taxon>Bacillati</taxon>
        <taxon>Bacillota</taxon>
        <taxon>Negativicutes</taxon>
        <taxon>Selenomonadales</taxon>
        <taxon>Sporomusaceae</taxon>
        <taxon>Pelosinus</taxon>
    </lineage>
</organism>
<dbReference type="SUPFAM" id="SSF88659">
    <property type="entry name" value="Sigma3 and sigma4 domains of RNA polymerase sigma factors"/>
    <property type="match status" value="1"/>
</dbReference>
<reference evidence="2" key="1">
    <citation type="submission" date="2016-10" db="EMBL/GenBank/DDBJ databases">
        <authorList>
            <person name="Varghese N."/>
            <person name="Submissions S."/>
        </authorList>
    </citation>
    <scope>NUCLEOTIDE SEQUENCE [LARGE SCALE GENOMIC DNA]</scope>
    <source>
        <strain evidence="2">DSM 13327</strain>
    </source>
</reference>
<protein>
    <submittedName>
        <fullName evidence="1">SatD family (SatD)</fullName>
    </submittedName>
</protein>
<dbReference type="AlphaFoldDB" id="A0A1I4NIR3"/>
<dbReference type="Pfam" id="PF16264">
    <property type="entry name" value="SatD"/>
    <property type="match status" value="1"/>
</dbReference>
<accession>A0A1I4NIR3</accession>
<dbReference type="Proteomes" id="UP000199520">
    <property type="component" value="Unassembled WGS sequence"/>
</dbReference>
<dbReference type="STRING" id="1123291.SAMN04490355_104727"/>
<gene>
    <name evidence="1" type="ORF">SAMN04490355_104727</name>
</gene>
<dbReference type="RefSeq" id="WP_090941913.1">
    <property type="nucleotide sequence ID" value="NZ_FOTS01000047.1"/>
</dbReference>
<dbReference type="Gene3D" id="1.10.10.10">
    <property type="entry name" value="Winged helix-like DNA-binding domain superfamily/Winged helix DNA-binding domain"/>
    <property type="match status" value="1"/>
</dbReference>
<name>A0A1I4NIR3_9FIRM</name>
<dbReference type="OrthoDB" id="3197351at2"/>
<evidence type="ECO:0000313" key="2">
    <source>
        <dbReference type="Proteomes" id="UP000199520"/>
    </source>
</evidence>
<dbReference type="EMBL" id="FOTS01000047">
    <property type="protein sequence ID" value="SFM15349.1"/>
    <property type="molecule type" value="Genomic_DNA"/>
</dbReference>
<keyword evidence="2" id="KW-1185">Reference proteome</keyword>
<evidence type="ECO:0000313" key="1">
    <source>
        <dbReference type="EMBL" id="SFM15349.1"/>
    </source>
</evidence>
<sequence>MFYCAIIGDIIGSRKLEDRQEVQTKFLAMAEKANKLYQSEIASPFTVTIGDEFQVLLKCSHVAPKVIDFVKREMASVELVFGVGIGEIVTDINPKLAIGMDGPAFHFARNAIEQAKKKKPKIIYKSDSAGMCMINSLNYFIESCTERRTKRQKQVLEYLRQDLTQEAIAHELGIKQQSVSDIIKLSYLSEVEDAKRTISFYLKDIDHCKK</sequence>
<dbReference type="InterPro" id="IPR036388">
    <property type="entry name" value="WH-like_DNA-bd_sf"/>
</dbReference>
<proteinExistence type="predicted"/>